<reference evidence="1" key="1">
    <citation type="submission" date="2023-07" db="EMBL/GenBank/DDBJ databases">
        <title>Black Yeasts Isolated from many extreme environments.</title>
        <authorList>
            <person name="Coleine C."/>
            <person name="Stajich J.E."/>
            <person name="Selbmann L."/>
        </authorList>
    </citation>
    <scope>NUCLEOTIDE SEQUENCE</scope>
    <source>
        <strain evidence="1">CCFEE 5714</strain>
    </source>
</reference>
<protein>
    <submittedName>
        <fullName evidence="1">Uncharacterized protein</fullName>
    </submittedName>
</protein>
<name>A0ACC3N2B1_9PEZI</name>
<accession>A0ACC3N2B1</accession>
<dbReference type="Proteomes" id="UP001281147">
    <property type="component" value="Unassembled WGS sequence"/>
</dbReference>
<evidence type="ECO:0000313" key="2">
    <source>
        <dbReference type="Proteomes" id="UP001281147"/>
    </source>
</evidence>
<proteinExistence type="predicted"/>
<gene>
    <name evidence="1" type="ORF">LTR37_011363</name>
</gene>
<comment type="caution">
    <text evidence="1">The sequence shown here is derived from an EMBL/GenBank/DDBJ whole genome shotgun (WGS) entry which is preliminary data.</text>
</comment>
<evidence type="ECO:0000313" key="1">
    <source>
        <dbReference type="EMBL" id="KAK3708641.1"/>
    </source>
</evidence>
<sequence>MPGIGRATCLALAKAGASVVINYSADSSSADELVKQIGSEQAHAVQADAGTINGAEEMVKSTVERFGRLDIVVPNAGILPMKEIGNTTEEDFDSTYRLNVKGPYFLVQVRYARSQEMFEADSVIQKALPHLASGSHIVLLSTTLCHASTVTPNYLLYCSTKGAIEQMTKVLSKDLGRMGISVNAVAPGPTGTELFMKGKSEQVLNTIASFNPHNRIGTPEEVADAIVFLSSEGSRWVTGQVLGVNGGMASV</sequence>
<dbReference type="EMBL" id="JAUTXU010000099">
    <property type="protein sequence ID" value="KAK3708641.1"/>
    <property type="molecule type" value="Genomic_DNA"/>
</dbReference>
<organism evidence="1 2">
    <name type="scientific">Vermiconidia calcicola</name>
    <dbReference type="NCBI Taxonomy" id="1690605"/>
    <lineage>
        <taxon>Eukaryota</taxon>
        <taxon>Fungi</taxon>
        <taxon>Dikarya</taxon>
        <taxon>Ascomycota</taxon>
        <taxon>Pezizomycotina</taxon>
        <taxon>Dothideomycetes</taxon>
        <taxon>Dothideomycetidae</taxon>
        <taxon>Mycosphaerellales</taxon>
        <taxon>Extremaceae</taxon>
        <taxon>Vermiconidia</taxon>
    </lineage>
</organism>
<keyword evidence="2" id="KW-1185">Reference proteome</keyword>